<reference evidence="1" key="1">
    <citation type="submission" date="2020-04" db="EMBL/GenBank/DDBJ databases">
        <authorList>
            <person name="Chiriac C."/>
            <person name="Salcher M."/>
            <person name="Ghai R."/>
            <person name="Kavagutti S V."/>
        </authorList>
    </citation>
    <scope>NUCLEOTIDE SEQUENCE</scope>
</reference>
<sequence>MAISNLTSFLQPYKENAQTSSNLTNFLQPYKENAQTSSKQLNDFVQNNFNSAQGYNNIASDYQMDPATQYRMNRIFGQNNNQNAASGMQGGAFQGYQNADAANQLISEGQQQYFNNRTQLQGQAGDFAKYLASMGIDAARFEADENYRNEVLNMEKEKIEQQNSFSGQLGSKLFETLGTGIGSAFGGPIGGALGGLIGGGVNKIGGGITNNPKYDYRDFENKYDYNNSNSKTSTIGKL</sequence>
<evidence type="ECO:0000313" key="1">
    <source>
        <dbReference type="EMBL" id="CAB4146499.1"/>
    </source>
</evidence>
<dbReference type="EMBL" id="LR796465">
    <property type="protein sequence ID" value="CAB4146499.1"/>
    <property type="molecule type" value="Genomic_DNA"/>
</dbReference>
<organism evidence="1">
    <name type="scientific">uncultured Caudovirales phage</name>
    <dbReference type="NCBI Taxonomy" id="2100421"/>
    <lineage>
        <taxon>Viruses</taxon>
        <taxon>Duplodnaviria</taxon>
        <taxon>Heunggongvirae</taxon>
        <taxon>Uroviricota</taxon>
        <taxon>Caudoviricetes</taxon>
        <taxon>Peduoviridae</taxon>
        <taxon>Maltschvirus</taxon>
        <taxon>Maltschvirus maltsch</taxon>
    </lineage>
</organism>
<name>A0A6J5MSE7_9CAUD</name>
<proteinExistence type="predicted"/>
<protein>
    <submittedName>
        <fullName evidence="1">Uncharacterized protein</fullName>
    </submittedName>
</protein>
<gene>
    <name evidence="1" type="ORF">UFOVP495_21</name>
</gene>
<accession>A0A6J5MSE7</accession>